<evidence type="ECO:0000313" key="2">
    <source>
        <dbReference type="EMBL" id="KKM77558.1"/>
    </source>
</evidence>
<gene>
    <name evidence="2" type="ORF">LCGC14_1368770</name>
</gene>
<proteinExistence type="predicted"/>
<feature type="coiled-coil region" evidence="1">
    <location>
        <begin position="3"/>
        <end position="30"/>
    </location>
</feature>
<keyword evidence="1" id="KW-0175">Coiled coil</keyword>
<evidence type="ECO:0000256" key="1">
    <source>
        <dbReference type="SAM" id="Coils"/>
    </source>
</evidence>
<comment type="caution">
    <text evidence="2">The sequence shown here is derived from an EMBL/GenBank/DDBJ whole genome shotgun (WGS) entry which is preliminary data.</text>
</comment>
<accession>A0A0F9K6D1</accession>
<reference evidence="2" key="1">
    <citation type="journal article" date="2015" name="Nature">
        <title>Complex archaea that bridge the gap between prokaryotes and eukaryotes.</title>
        <authorList>
            <person name="Spang A."/>
            <person name="Saw J.H."/>
            <person name="Jorgensen S.L."/>
            <person name="Zaremba-Niedzwiedzka K."/>
            <person name="Martijn J."/>
            <person name="Lind A.E."/>
            <person name="van Eijk R."/>
            <person name="Schleper C."/>
            <person name="Guy L."/>
            <person name="Ettema T.J."/>
        </authorList>
    </citation>
    <scope>NUCLEOTIDE SEQUENCE</scope>
</reference>
<dbReference type="EMBL" id="LAZR01008624">
    <property type="protein sequence ID" value="KKM77558.1"/>
    <property type="molecule type" value="Genomic_DNA"/>
</dbReference>
<protein>
    <submittedName>
        <fullName evidence="2">Uncharacterized protein</fullName>
    </submittedName>
</protein>
<name>A0A0F9K6D1_9ZZZZ</name>
<organism evidence="2">
    <name type="scientific">marine sediment metagenome</name>
    <dbReference type="NCBI Taxonomy" id="412755"/>
    <lineage>
        <taxon>unclassified sequences</taxon>
        <taxon>metagenomes</taxon>
        <taxon>ecological metagenomes</taxon>
    </lineage>
</organism>
<sequence>MDIEAELKRAQDIEQRIETLKKERTSIYDQVTRETFWLKQGDIIVIEEKRRSGFLGKVKTFARYFVIRDIRAHDWDTFKHDSATICVWWISPKSGLVDHHGGASLMHCDHNRIKRLGHTDDMTVERIDLASLQQKNMTKQVANTNPGLFWTRHTTVGVRRFPIDFTHYR</sequence>
<dbReference type="AlphaFoldDB" id="A0A0F9K6D1"/>